<evidence type="ECO:0000313" key="5">
    <source>
        <dbReference type="EMBL" id="BDT63034.1"/>
    </source>
</evidence>
<reference evidence="5" key="1">
    <citation type="submission" date="2022-10" db="EMBL/GenBank/DDBJ databases">
        <title>Genome sequences of endogenous nimaviruses in decapod crustaceans.</title>
        <authorList>
            <person name="Kawato S."/>
            <person name="Nozaki R."/>
            <person name="Kondo H."/>
            <person name="Hirono I."/>
        </authorList>
    </citation>
    <scope>NUCLEOTIDE SEQUENCE</scope>
    <source>
        <strain evidence="5">Ube2021</strain>
    </source>
</reference>
<dbReference type="InterPro" id="IPR029054">
    <property type="entry name" value="dUTPase-like"/>
</dbReference>
<evidence type="ECO:0000256" key="2">
    <source>
        <dbReference type="ARBA" id="ARBA00012379"/>
    </source>
</evidence>
<sequence length="303" mass="32494">MYTTADSSRGNMSDPNSVERFNSCALTPGQAILSSTSYDVFAPPDIEPTTILPGSSAKVSTGLKIDVGNLSRHWILNTQSRLKSRCALVNHTIVGVPQGELFILVSNCSREELSINRGDLIAEVCIMRYGTLPVCEREDGLPEIGRAEEKPGVVGFKKLHSEAIIPSRPTPQATMFGISTIDDGNTTLIPPGHSVTISTGISMNCRSMTGCFAQVATCADLISRNGSVAAMIFDNDFEGELIMQVFNNRSSTDLELGSGQALAKLLFVRSDTPPVFEIVSDPTTGQEDWILLEEPLATGDGGH</sequence>
<comment type="similarity">
    <text evidence="1">Belongs to the dUTPase family.</text>
</comment>
<name>A0A9C7CEB0_9VIRU</name>
<proteinExistence type="inferred from homology"/>
<feature type="domain" description="dUTPase-like" evidence="4">
    <location>
        <begin position="163"/>
        <end position="276"/>
    </location>
</feature>
<evidence type="ECO:0000256" key="1">
    <source>
        <dbReference type="ARBA" id="ARBA00006581"/>
    </source>
</evidence>
<dbReference type="GO" id="GO:0000287">
    <property type="term" value="F:magnesium ion binding"/>
    <property type="evidence" value="ECO:0007669"/>
    <property type="project" value="InterPro"/>
</dbReference>
<evidence type="ECO:0000256" key="3">
    <source>
        <dbReference type="ARBA" id="ARBA00023080"/>
    </source>
</evidence>
<dbReference type="Gene3D" id="2.70.40.10">
    <property type="match status" value="2"/>
</dbReference>
<evidence type="ECO:0000259" key="4">
    <source>
        <dbReference type="Pfam" id="PF00692"/>
    </source>
</evidence>
<dbReference type="InterPro" id="IPR036157">
    <property type="entry name" value="dUTPase-like_sf"/>
</dbReference>
<dbReference type="GO" id="GO:0004170">
    <property type="term" value="F:dUTP diphosphatase activity"/>
    <property type="evidence" value="ECO:0007669"/>
    <property type="project" value="UniProtKB-EC"/>
</dbReference>
<dbReference type="EMBL" id="LC738880">
    <property type="protein sequence ID" value="BDT63034.1"/>
    <property type="molecule type" value="Genomic_DNA"/>
</dbReference>
<dbReference type="PANTHER" id="PTHR11241">
    <property type="entry name" value="DEOXYURIDINE 5'-TRIPHOSPHATE NUCLEOTIDOHYDROLASE"/>
    <property type="match status" value="1"/>
</dbReference>
<dbReference type="GO" id="GO:0006226">
    <property type="term" value="P:dUMP biosynthetic process"/>
    <property type="evidence" value="ECO:0007669"/>
    <property type="project" value="InterPro"/>
</dbReference>
<dbReference type="PANTHER" id="PTHR11241:SF0">
    <property type="entry name" value="DEOXYURIDINE 5'-TRIPHOSPHATE NUCLEOTIDOHYDROLASE"/>
    <property type="match status" value="1"/>
</dbReference>
<accession>A0A9C7CEB0</accession>
<dbReference type="EC" id="3.6.1.23" evidence="2"/>
<protein>
    <recommendedName>
        <fullName evidence="2">dUTP diphosphatase</fullName>
        <ecNumber evidence="2">3.6.1.23</ecNumber>
    </recommendedName>
</protein>
<organism evidence="5">
    <name type="scientific">Trachysalambria curvirostris nimavirus</name>
    <dbReference type="NCBI Taxonomy" id="2984282"/>
    <lineage>
        <taxon>Viruses</taxon>
        <taxon>Viruses incertae sedis</taxon>
        <taxon>Naldaviricetes</taxon>
        <taxon>Nimaviridae</taxon>
    </lineage>
</organism>
<keyword evidence="3" id="KW-0546">Nucleotide metabolism</keyword>
<dbReference type="SUPFAM" id="SSF51283">
    <property type="entry name" value="dUTPase-like"/>
    <property type="match status" value="2"/>
</dbReference>
<dbReference type="Pfam" id="PF00692">
    <property type="entry name" value="dUTPase"/>
    <property type="match status" value="1"/>
</dbReference>
<dbReference type="GO" id="GO:0046081">
    <property type="term" value="P:dUTP catabolic process"/>
    <property type="evidence" value="ECO:0007669"/>
    <property type="project" value="InterPro"/>
</dbReference>
<dbReference type="InterPro" id="IPR008181">
    <property type="entry name" value="dUTPase"/>
</dbReference>